<dbReference type="EMBL" id="BSDZ01000089">
    <property type="protein sequence ID" value="GLI70035.1"/>
    <property type="molecule type" value="Genomic_DNA"/>
</dbReference>
<evidence type="ECO:0000313" key="5">
    <source>
        <dbReference type="EMBL" id="GLI70035.1"/>
    </source>
</evidence>
<organism evidence="5 6">
    <name type="scientific">Volvox africanus</name>
    <dbReference type="NCBI Taxonomy" id="51714"/>
    <lineage>
        <taxon>Eukaryota</taxon>
        <taxon>Viridiplantae</taxon>
        <taxon>Chlorophyta</taxon>
        <taxon>core chlorophytes</taxon>
        <taxon>Chlorophyceae</taxon>
        <taxon>CS clade</taxon>
        <taxon>Chlamydomonadales</taxon>
        <taxon>Volvocaceae</taxon>
        <taxon>Volvox</taxon>
    </lineage>
</organism>
<dbReference type="Gene3D" id="2.30.42.10">
    <property type="match status" value="1"/>
</dbReference>
<dbReference type="PANTHER" id="PTHR43343">
    <property type="entry name" value="PEPTIDASE S12"/>
    <property type="match status" value="1"/>
</dbReference>
<gene>
    <name evidence="5" type="ORF">VaNZ11_014773</name>
</gene>
<comment type="similarity">
    <text evidence="1">Belongs to the peptidase S1C family.</text>
</comment>
<dbReference type="InterPro" id="IPR009003">
    <property type="entry name" value="Peptidase_S1_PA"/>
</dbReference>
<comment type="caution">
    <text evidence="5">The sequence shown here is derived from an EMBL/GenBank/DDBJ whole genome shotgun (WGS) entry which is preliminary data.</text>
</comment>
<reference evidence="5 6" key="1">
    <citation type="journal article" date="2023" name="IScience">
        <title>Expanded male sex-determining region conserved during the evolution of homothallism in the green alga Volvox.</title>
        <authorList>
            <person name="Yamamoto K."/>
            <person name="Matsuzaki R."/>
            <person name="Mahakham W."/>
            <person name="Heman W."/>
            <person name="Sekimoto H."/>
            <person name="Kawachi M."/>
            <person name="Minakuchi Y."/>
            <person name="Toyoda A."/>
            <person name="Nozaki H."/>
        </authorList>
    </citation>
    <scope>NUCLEOTIDE SEQUENCE [LARGE SCALE GENOMIC DNA]</scope>
    <source>
        <strain evidence="5 6">NIES-4468</strain>
    </source>
</reference>
<sequence length="442" mass="45655">PKVISIAHLLWCTCNMLHRRCSPIQRSRYACNKFLNICAQAFRDDSVGTTDHVTRRNILLGWAALGATAPAKSVTLEEVTPETVAGGLSLLPPREAAVVSLFARNTYSIANIVDVALQGRTAASPEVDVPEGNGTGFVWDDEGHVVTNYHVVLNSLKGLGSDPAGRGGGGAAARPKVAKVTLLNPTNDTEQTFDAVLVGADRTRDLVVLQLVGAPPSALQPVQLGSSASLRVGQQCLAIGNPFGFGHTLTSGVISALNRDIRSQLGTTIPGGIQTDASINPGNSGGPLLDSGGRLIGVNTAIFTPTGSSAGIGFAIPVDMVKLVVPQLIQNGKVVRPSLDAQIASDSVAQRLKVSRGALIQTVAPGGTADKAGLLPTRRGLSGIVLGDVIQVVNGRPVNSGGDLLAALDSLAAGDTVKLQLIRSTDQGLQEVVLSVVLGEEK</sequence>
<dbReference type="Pfam" id="PF13180">
    <property type="entry name" value="PDZ_2"/>
    <property type="match status" value="1"/>
</dbReference>
<evidence type="ECO:0000256" key="1">
    <source>
        <dbReference type="ARBA" id="ARBA00010541"/>
    </source>
</evidence>
<evidence type="ECO:0000313" key="6">
    <source>
        <dbReference type="Proteomes" id="UP001165090"/>
    </source>
</evidence>
<dbReference type="SUPFAM" id="SSF50156">
    <property type="entry name" value="PDZ domain-like"/>
    <property type="match status" value="1"/>
</dbReference>
<evidence type="ECO:0000259" key="4">
    <source>
        <dbReference type="PROSITE" id="PS50106"/>
    </source>
</evidence>
<dbReference type="InterPro" id="IPR051201">
    <property type="entry name" value="Chloro_Bact_Ser_Proteases"/>
</dbReference>
<dbReference type="InterPro" id="IPR001478">
    <property type="entry name" value="PDZ"/>
</dbReference>
<proteinExistence type="inferred from homology"/>
<feature type="non-terminal residue" evidence="5">
    <location>
        <position position="1"/>
    </location>
</feature>
<dbReference type="Pfam" id="PF13365">
    <property type="entry name" value="Trypsin_2"/>
    <property type="match status" value="1"/>
</dbReference>
<dbReference type="SUPFAM" id="SSF50494">
    <property type="entry name" value="Trypsin-like serine proteases"/>
    <property type="match status" value="1"/>
</dbReference>
<dbReference type="PANTHER" id="PTHR43343:SF3">
    <property type="entry name" value="PROTEASE DO-LIKE 8, CHLOROPLASTIC"/>
    <property type="match status" value="1"/>
</dbReference>
<feature type="domain" description="PDZ" evidence="4">
    <location>
        <begin position="328"/>
        <end position="425"/>
    </location>
</feature>
<dbReference type="PROSITE" id="PS50106">
    <property type="entry name" value="PDZ"/>
    <property type="match status" value="1"/>
</dbReference>
<dbReference type="InterPro" id="IPR036034">
    <property type="entry name" value="PDZ_sf"/>
</dbReference>
<dbReference type="Proteomes" id="UP001165090">
    <property type="component" value="Unassembled WGS sequence"/>
</dbReference>
<evidence type="ECO:0000256" key="3">
    <source>
        <dbReference type="ARBA" id="ARBA00022801"/>
    </source>
</evidence>
<keyword evidence="6" id="KW-1185">Reference proteome</keyword>
<keyword evidence="2" id="KW-0645">Protease</keyword>
<dbReference type="InterPro" id="IPR043504">
    <property type="entry name" value="Peptidase_S1_PA_chymotrypsin"/>
</dbReference>
<evidence type="ECO:0000256" key="2">
    <source>
        <dbReference type="ARBA" id="ARBA00022670"/>
    </source>
</evidence>
<protein>
    <recommendedName>
        <fullName evidence="4">PDZ domain-containing protein</fullName>
    </recommendedName>
</protein>
<dbReference type="PRINTS" id="PR00834">
    <property type="entry name" value="PROTEASES2C"/>
</dbReference>
<dbReference type="InterPro" id="IPR001940">
    <property type="entry name" value="Peptidase_S1C"/>
</dbReference>
<name>A0ABQ5SJ89_9CHLO</name>
<dbReference type="SMART" id="SM00228">
    <property type="entry name" value="PDZ"/>
    <property type="match status" value="1"/>
</dbReference>
<keyword evidence="3" id="KW-0378">Hydrolase</keyword>
<accession>A0ABQ5SJ89</accession>
<dbReference type="Gene3D" id="2.40.10.10">
    <property type="entry name" value="Trypsin-like serine proteases"/>
    <property type="match status" value="2"/>
</dbReference>